<comment type="caution">
    <text evidence="1">The sequence shown here is derived from an EMBL/GenBank/DDBJ whole genome shotgun (WGS) entry which is preliminary data.</text>
</comment>
<evidence type="ECO:0000313" key="1">
    <source>
        <dbReference type="EMBL" id="KAF6720898.1"/>
    </source>
</evidence>
<organism evidence="1 2">
    <name type="scientific">Oryzias melastigma</name>
    <name type="common">Marine medaka</name>
    <dbReference type="NCBI Taxonomy" id="30732"/>
    <lineage>
        <taxon>Eukaryota</taxon>
        <taxon>Metazoa</taxon>
        <taxon>Chordata</taxon>
        <taxon>Craniata</taxon>
        <taxon>Vertebrata</taxon>
        <taxon>Euteleostomi</taxon>
        <taxon>Actinopterygii</taxon>
        <taxon>Neopterygii</taxon>
        <taxon>Teleostei</taxon>
        <taxon>Neoteleostei</taxon>
        <taxon>Acanthomorphata</taxon>
        <taxon>Ovalentaria</taxon>
        <taxon>Atherinomorphae</taxon>
        <taxon>Beloniformes</taxon>
        <taxon>Adrianichthyidae</taxon>
        <taxon>Oryziinae</taxon>
        <taxon>Oryzias</taxon>
    </lineage>
</organism>
<name>A0A834BWB1_ORYME</name>
<reference evidence="1" key="1">
    <citation type="journal article" name="BMC Genomics">
        <title>Long-read sequencing and de novo genome assembly of marine medaka (Oryzias melastigma).</title>
        <authorList>
            <person name="Liang P."/>
            <person name="Saqib H.S.A."/>
            <person name="Ni X."/>
            <person name="Shen Y."/>
        </authorList>
    </citation>
    <scope>NUCLEOTIDE SEQUENCE</scope>
    <source>
        <strain evidence="1">Bigg-433</strain>
    </source>
</reference>
<dbReference type="AlphaFoldDB" id="A0A834BWB1"/>
<dbReference type="EMBL" id="WKFB01000511">
    <property type="protein sequence ID" value="KAF6720898.1"/>
    <property type="molecule type" value="Genomic_DNA"/>
</dbReference>
<gene>
    <name evidence="1" type="ORF">FQA47_010968</name>
</gene>
<proteinExistence type="predicted"/>
<evidence type="ECO:0000313" key="2">
    <source>
        <dbReference type="Proteomes" id="UP000646548"/>
    </source>
</evidence>
<dbReference type="Proteomes" id="UP000646548">
    <property type="component" value="Unassembled WGS sequence"/>
</dbReference>
<sequence length="103" mass="11750">MLHHSTSFTATHFSQERRTKTGRTVLLNLACINTESGWDEDSRKIPTYPPQSVGFQPQQRKVSVNVPEQGFPSCNLNSNIAPLKENNAYLVSWQTKVYYGRSY</sequence>
<accession>A0A834BWB1</accession>
<protein>
    <submittedName>
        <fullName evidence="1">Uncharacterized protein</fullName>
    </submittedName>
</protein>